<dbReference type="Pfam" id="PF00656">
    <property type="entry name" value="Peptidase_C14"/>
    <property type="match status" value="1"/>
</dbReference>
<feature type="domain" description="Peptidase C14 caspase" evidence="5">
    <location>
        <begin position="866"/>
        <end position="1120"/>
    </location>
</feature>
<protein>
    <submittedName>
        <fullName evidence="6">PQQ-binding-like beta-propeller repeat protein</fullName>
    </submittedName>
</protein>
<feature type="repeat" description="WD" evidence="3">
    <location>
        <begin position="341"/>
        <end position="382"/>
    </location>
</feature>
<organism evidence="6 7">
    <name type="scientific">Cyclobacterium plantarum</name>
    <dbReference type="NCBI Taxonomy" id="2716263"/>
    <lineage>
        <taxon>Bacteria</taxon>
        <taxon>Pseudomonadati</taxon>
        <taxon>Bacteroidota</taxon>
        <taxon>Cytophagia</taxon>
        <taxon>Cytophagales</taxon>
        <taxon>Cyclobacteriaceae</taxon>
        <taxon>Cyclobacterium</taxon>
    </lineage>
</organism>
<evidence type="ECO:0000256" key="2">
    <source>
        <dbReference type="ARBA" id="ARBA00022737"/>
    </source>
</evidence>
<dbReference type="SUPFAM" id="SSF50960">
    <property type="entry name" value="TolB, C-terminal domain"/>
    <property type="match status" value="1"/>
</dbReference>
<dbReference type="SMART" id="SM00320">
    <property type="entry name" value="WD40"/>
    <property type="match status" value="8"/>
</dbReference>
<feature type="repeat" description="WD" evidence="3">
    <location>
        <begin position="159"/>
        <end position="200"/>
    </location>
</feature>
<dbReference type="EMBL" id="JAANYN010000009">
    <property type="protein sequence ID" value="NHE58973.1"/>
    <property type="molecule type" value="Genomic_DNA"/>
</dbReference>
<evidence type="ECO:0000313" key="7">
    <source>
        <dbReference type="Proteomes" id="UP000649799"/>
    </source>
</evidence>
<dbReference type="InterPro" id="IPR011600">
    <property type="entry name" value="Pept_C14_caspase"/>
</dbReference>
<dbReference type="SUPFAM" id="SSF50978">
    <property type="entry name" value="WD40 repeat-like"/>
    <property type="match status" value="1"/>
</dbReference>
<dbReference type="SUPFAM" id="SSF50998">
    <property type="entry name" value="Quinoprotein alcohol dehydrogenase-like"/>
    <property type="match status" value="1"/>
</dbReference>
<keyword evidence="7" id="KW-1185">Reference proteome</keyword>
<evidence type="ECO:0000259" key="5">
    <source>
        <dbReference type="Pfam" id="PF00656"/>
    </source>
</evidence>
<dbReference type="PROSITE" id="PS00018">
    <property type="entry name" value="EF_HAND_1"/>
    <property type="match status" value="1"/>
</dbReference>
<dbReference type="RefSeq" id="WP_166149877.1">
    <property type="nucleotide sequence ID" value="NZ_JAANYN010000009.1"/>
</dbReference>
<dbReference type="SUPFAM" id="SSF52129">
    <property type="entry name" value="Caspase-like"/>
    <property type="match status" value="1"/>
</dbReference>
<comment type="caution">
    <text evidence="6">The sequence shown here is derived from an EMBL/GenBank/DDBJ whole genome shotgun (WGS) entry which is preliminary data.</text>
</comment>
<dbReference type="InterPro" id="IPR036322">
    <property type="entry name" value="WD40_repeat_dom_sf"/>
</dbReference>
<dbReference type="InterPro" id="IPR050505">
    <property type="entry name" value="WDR55/POC1"/>
</dbReference>
<reference evidence="6 7" key="1">
    <citation type="submission" date="2020-03" db="EMBL/GenBank/DDBJ databases">
        <title>Cyclobacterium plantarum sp. nov., a marine bacterium isolated from a coastal-marine wetland.</title>
        <authorList>
            <person name="Sanchez-Porro C."/>
            <person name="Ventosa A."/>
            <person name="Amoozegar M."/>
        </authorList>
    </citation>
    <scope>NUCLEOTIDE SEQUENCE [LARGE SCALE GENOMIC DNA]</scope>
    <source>
        <strain evidence="6 7">GBPx2</strain>
    </source>
</reference>
<dbReference type="Pfam" id="PF00400">
    <property type="entry name" value="WD40"/>
    <property type="match status" value="3"/>
</dbReference>
<evidence type="ECO:0000313" key="6">
    <source>
        <dbReference type="EMBL" id="NHE58973.1"/>
    </source>
</evidence>
<dbReference type="Proteomes" id="UP000649799">
    <property type="component" value="Unassembled WGS sequence"/>
</dbReference>
<evidence type="ECO:0000256" key="1">
    <source>
        <dbReference type="ARBA" id="ARBA00022574"/>
    </source>
</evidence>
<proteinExistence type="predicted"/>
<dbReference type="PANTHER" id="PTHR44019">
    <property type="entry name" value="WD REPEAT-CONTAINING PROTEIN 55"/>
    <property type="match status" value="1"/>
</dbReference>
<dbReference type="InterPro" id="IPR011047">
    <property type="entry name" value="Quinoprotein_ADH-like_sf"/>
</dbReference>
<accession>A0ABX0HDJ4</accession>
<dbReference type="InterPro" id="IPR019775">
    <property type="entry name" value="WD40_repeat_CS"/>
</dbReference>
<keyword evidence="4" id="KW-0732">Signal</keyword>
<dbReference type="InterPro" id="IPR001680">
    <property type="entry name" value="WD40_rpt"/>
</dbReference>
<dbReference type="PROSITE" id="PS50082">
    <property type="entry name" value="WD_REPEATS_2"/>
    <property type="match status" value="4"/>
</dbReference>
<evidence type="ECO:0000256" key="4">
    <source>
        <dbReference type="SAM" id="SignalP"/>
    </source>
</evidence>
<dbReference type="InterPro" id="IPR029030">
    <property type="entry name" value="Caspase-like_dom_sf"/>
</dbReference>
<dbReference type="PANTHER" id="PTHR44019:SF8">
    <property type="entry name" value="POC1 CENTRIOLAR PROTEIN HOMOLOG"/>
    <property type="match status" value="1"/>
</dbReference>
<keyword evidence="2" id="KW-0677">Repeat</keyword>
<feature type="repeat" description="WD" evidence="3">
    <location>
        <begin position="546"/>
        <end position="587"/>
    </location>
</feature>
<dbReference type="Gene3D" id="3.40.50.1460">
    <property type="match status" value="1"/>
</dbReference>
<dbReference type="InterPro" id="IPR015943">
    <property type="entry name" value="WD40/YVTN_repeat-like_dom_sf"/>
</dbReference>
<dbReference type="PROSITE" id="PS50294">
    <property type="entry name" value="WD_REPEATS_REGION"/>
    <property type="match status" value="2"/>
</dbReference>
<sequence>MKNVITFTLLFIIFGAAAIAQQGTIQLLPQTGHAAPVKCLSVDADGNKVASLDQNGNILIWDLLQARQLYAYDSGDDGKYSQVAMHPHRTEIYLLGMDAIVCMNFETGEQKWVLPLQQAPHVLSLSENGFLLAVGIGRQIWVVEALSGTILKRMQDRKKQPYSERVEALQFSQLGDTLYSGHNDGTVRQWESRKGRLLNKRVFQNGQISALALHATGSLLAVTDNSEKIVLWDTRNLKTVREFSARYSFPESLAFHPTEPWLLLGINEGLEVDLGYNEQAFSTGIIEAWDFEQGELVWEHRQDGGIKELICIPNSQLFLTGDRLWQLNLRRLSDGIQVRRLEGLTARINELLAIPNSSLVVQADNSSYLKVWDLSTGSIQSSLFLGDHNRATALAIDTVRNMMAVGMDNRVSLWKIAENFQITEKLYEVAANPTGIINKIFFLQNSERLVISGSDMSQSILDIAEFSSNENNLFLSPELQAPAFIKILEIKTGNEMATFEGYQHGTGNEVAIHPVNDLMAIAQKIGSETVVEHWSLINDQQLGTITNAHQNTVTVGRFSPDGSRILTGGYDPNFLIWDLEQTQYVTLGDYPNSYLLDAAFSPDNALVAIAENNLLQIWDIEEKKPVKQYINSCNIVKVTFSADGAMLIAGDERGEMIWWSTRQAKPTTFAAAVGQEGYLVYTPEKYYLASREAVKSMSFAVGQKNYAFEQFDALLNKPHFVLANLPYADPQLIHRNKKAYEKRLETLAIKDTVIDFTNLPLLKIEQKSLPVETLQTHLLLPIEAWASTGRLSRLHSWINGVPLFGRAGMQLSGTNYRGEISIPLASGDNLLEFAVEDDKGRRSSSLSFRTFCSVEAVEKNTYVIGIGASTYEDKSKNLQYAANDIRDFCNFMQSSGSQVTVDTLFDRQVTLANLRQLRQKLEQTRVDDQVIFYYAGHGMIADDNNYYLAAYNTDFLNPEENSLAYAAIEQLLDGIPAQKKLILMDACHAGELSSGSTTETTISDTVKIARSFRGATLVGPTDSGKNAYSLMKELFMDIRKGTGATVIAAAGGDEYAFEGRSTEGNIITNGIFTHCLLEGLRTKKADSNEDNRITINELQRYISTEVPKLTKGLQNPTFRIENIANDWAIWE</sequence>
<feature type="chain" id="PRO_5045538969" evidence="4">
    <location>
        <begin position="21"/>
        <end position="1131"/>
    </location>
</feature>
<keyword evidence="1 3" id="KW-0853">WD repeat</keyword>
<dbReference type="PROSITE" id="PS00678">
    <property type="entry name" value="WD_REPEATS_1"/>
    <property type="match status" value="1"/>
</dbReference>
<feature type="signal peptide" evidence="4">
    <location>
        <begin position="1"/>
        <end position="20"/>
    </location>
</feature>
<gene>
    <name evidence="6" type="ORF">G9Q97_19365</name>
</gene>
<feature type="repeat" description="WD" evidence="3">
    <location>
        <begin position="30"/>
        <end position="71"/>
    </location>
</feature>
<dbReference type="Gene3D" id="2.130.10.10">
    <property type="entry name" value="YVTN repeat-like/Quinoprotein amine dehydrogenase"/>
    <property type="match status" value="4"/>
</dbReference>
<name>A0ABX0HDJ4_9BACT</name>
<evidence type="ECO:0000256" key="3">
    <source>
        <dbReference type="PROSITE-ProRule" id="PRU00221"/>
    </source>
</evidence>
<dbReference type="InterPro" id="IPR018247">
    <property type="entry name" value="EF_Hand_1_Ca_BS"/>
</dbReference>